<feature type="transmembrane region" description="Helical" evidence="6">
    <location>
        <begin position="169"/>
        <end position="189"/>
    </location>
</feature>
<keyword evidence="4 6" id="KW-1133">Transmembrane helix</keyword>
<keyword evidence="5 6" id="KW-0472">Membrane</keyword>
<evidence type="ECO:0000256" key="6">
    <source>
        <dbReference type="SAM" id="Phobius"/>
    </source>
</evidence>
<evidence type="ECO:0000313" key="7">
    <source>
        <dbReference type="EMBL" id="MFD0921415.1"/>
    </source>
</evidence>
<dbReference type="RefSeq" id="WP_263252936.1">
    <property type="nucleotide sequence ID" value="NZ_BAABLT010000010.1"/>
</dbReference>
<keyword evidence="3 6" id="KW-0812">Transmembrane</keyword>
<feature type="transmembrane region" description="Helical" evidence="6">
    <location>
        <begin position="73"/>
        <end position="93"/>
    </location>
</feature>
<keyword evidence="8" id="KW-1185">Reference proteome</keyword>
<dbReference type="Proteomes" id="UP001597018">
    <property type="component" value="Unassembled WGS sequence"/>
</dbReference>
<comment type="caution">
    <text evidence="7">The sequence shown here is derived from an EMBL/GenBank/DDBJ whole genome shotgun (WGS) entry which is preliminary data.</text>
</comment>
<dbReference type="EMBL" id="JBHTIW010000012">
    <property type="protein sequence ID" value="MFD0921415.1"/>
    <property type="molecule type" value="Genomic_DNA"/>
</dbReference>
<dbReference type="PANTHER" id="PTHR23505">
    <property type="entry name" value="SPINSTER"/>
    <property type="match status" value="1"/>
</dbReference>
<dbReference type="InterPro" id="IPR036259">
    <property type="entry name" value="MFS_trans_sf"/>
</dbReference>
<gene>
    <name evidence="7" type="ORF">ACFQ16_16850</name>
</gene>
<evidence type="ECO:0000256" key="5">
    <source>
        <dbReference type="ARBA" id="ARBA00023136"/>
    </source>
</evidence>
<feature type="transmembrane region" description="Helical" evidence="6">
    <location>
        <begin position="295"/>
        <end position="314"/>
    </location>
</feature>
<dbReference type="InterPro" id="IPR011701">
    <property type="entry name" value="MFS"/>
</dbReference>
<evidence type="ECO:0000313" key="8">
    <source>
        <dbReference type="Proteomes" id="UP001597018"/>
    </source>
</evidence>
<protein>
    <submittedName>
        <fullName evidence="7">MFS transporter</fullName>
    </submittedName>
</protein>
<comment type="subcellular location">
    <subcellularLocation>
        <location evidence="1">Membrane</location>
        <topology evidence="1">Multi-pass membrane protein</topology>
    </subcellularLocation>
</comment>
<organism evidence="7 8">
    <name type="scientific">Saccharopolyspora rosea</name>
    <dbReference type="NCBI Taxonomy" id="524884"/>
    <lineage>
        <taxon>Bacteria</taxon>
        <taxon>Bacillati</taxon>
        <taxon>Actinomycetota</taxon>
        <taxon>Actinomycetes</taxon>
        <taxon>Pseudonocardiales</taxon>
        <taxon>Pseudonocardiaceae</taxon>
        <taxon>Saccharopolyspora</taxon>
    </lineage>
</organism>
<evidence type="ECO:0000256" key="4">
    <source>
        <dbReference type="ARBA" id="ARBA00022989"/>
    </source>
</evidence>
<evidence type="ECO:0000256" key="1">
    <source>
        <dbReference type="ARBA" id="ARBA00004141"/>
    </source>
</evidence>
<proteinExistence type="predicted"/>
<reference evidence="8" key="1">
    <citation type="journal article" date="2019" name="Int. J. Syst. Evol. Microbiol.">
        <title>The Global Catalogue of Microorganisms (GCM) 10K type strain sequencing project: providing services to taxonomists for standard genome sequencing and annotation.</title>
        <authorList>
            <consortium name="The Broad Institute Genomics Platform"/>
            <consortium name="The Broad Institute Genome Sequencing Center for Infectious Disease"/>
            <person name="Wu L."/>
            <person name="Ma J."/>
        </authorList>
    </citation>
    <scope>NUCLEOTIDE SEQUENCE [LARGE SCALE GENOMIC DNA]</scope>
    <source>
        <strain evidence="8">CCUG 56401</strain>
    </source>
</reference>
<feature type="transmembrane region" description="Helical" evidence="6">
    <location>
        <begin position="45"/>
        <end position="67"/>
    </location>
</feature>
<name>A0ABW3FTB7_9PSEU</name>
<sequence length="340" mass="36777">MRAELRAAAGVQHADGRCADRRLAAGEHDHHRLVDDRRRGQAVGLLYGSAQLFGSVLGQLVALFTGLTDGWRYGMWTISACCVLAGLAVAVLFRDPGVGAAEKQLADLDDRHRVRTTVSPRTVLSLFRIPTFSLMMVSRLLSGHLLVPIFGVQFLVVERGFSNAVAATVLVPFGLGYFAGTVGSGWLVRLVDRLAPRRGRVGCLQAVQVLFAATAFLATQFSYPGIGVYCVFWALLGALQGMNPPINRPVVAAVVLPELRGHAFAIFVTVFETIAWALFSLGAGHFAASLGVQTVFLWTLVALMLVNGVLLTALHATYPRDAQRVETELSRRRDEALGVR</sequence>
<dbReference type="SUPFAM" id="SSF103473">
    <property type="entry name" value="MFS general substrate transporter"/>
    <property type="match status" value="1"/>
</dbReference>
<dbReference type="InterPro" id="IPR044770">
    <property type="entry name" value="MFS_spinster-like"/>
</dbReference>
<accession>A0ABW3FTB7</accession>
<dbReference type="Pfam" id="PF07690">
    <property type="entry name" value="MFS_1"/>
    <property type="match status" value="1"/>
</dbReference>
<evidence type="ECO:0000256" key="2">
    <source>
        <dbReference type="ARBA" id="ARBA00022448"/>
    </source>
</evidence>
<feature type="transmembrane region" description="Helical" evidence="6">
    <location>
        <begin position="137"/>
        <end position="157"/>
    </location>
</feature>
<keyword evidence="2" id="KW-0813">Transport</keyword>
<dbReference type="Gene3D" id="1.20.1250.20">
    <property type="entry name" value="MFS general substrate transporter like domains"/>
    <property type="match status" value="1"/>
</dbReference>
<feature type="transmembrane region" description="Helical" evidence="6">
    <location>
        <begin position="263"/>
        <end position="283"/>
    </location>
</feature>
<dbReference type="PANTHER" id="PTHR23505:SF52">
    <property type="entry name" value="MAJOR FACILITATOR SUPERFAMILY PROTEIN"/>
    <property type="match status" value="1"/>
</dbReference>
<evidence type="ECO:0000256" key="3">
    <source>
        <dbReference type="ARBA" id="ARBA00022692"/>
    </source>
</evidence>